<gene>
    <name evidence="3" type="ORF">OESDEN_15894</name>
</gene>
<dbReference type="Proteomes" id="UP000053660">
    <property type="component" value="Unassembled WGS sequence"/>
</dbReference>
<dbReference type="GO" id="GO:0005615">
    <property type="term" value="C:extracellular space"/>
    <property type="evidence" value="ECO:0007669"/>
    <property type="project" value="TreeGrafter"/>
</dbReference>
<evidence type="ECO:0000313" key="3">
    <source>
        <dbReference type="EMBL" id="KHJ84394.1"/>
    </source>
</evidence>
<dbReference type="GO" id="GO:0016020">
    <property type="term" value="C:membrane"/>
    <property type="evidence" value="ECO:0007669"/>
    <property type="project" value="TreeGrafter"/>
</dbReference>
<comment type="similarity">
    <text evidence="1">Belongs to the peptidase M1 family.</text>
</comment>
<name>A0A0B1SHI3_OESDE</name>
<dbReference type="GO" id="GO:0006508">
    <property type="term" value="P:proteolysis"/>
    <property type="evidence" value="ECO:0007669"/>
    <property type="project" value="TreeGrafter"/>
</dbReference>
<dbReference type="GO" id="GO:0005737">
    <property type="term" value="C:cytoplasm"/>
    <property type="evidence" value="ECO:0007669"/>
    <property type="project" value="TreeGrafter"/>
</dbReference>
<dbReference type="GO" id="GO:0043171">
    <property type="term" value="P:peptide catabolic process"/>
    <property type="evidence" value="ECO:0007669"/>
    <property type="project" value="TreeGrafter"/>
</dbReference>
<dbReference type="OrthoDB" id="6750768at2759"/>
<feature type="domain" description="ERAP1-like C-terminal" evidence="2">
    <location>
        <begin position="13"/>
        <end position="112"/>
    </location>
</feature>
<reference evidence="3 4" key="1">
    <citation type="submission" date="2014-03" db="EMBL/GenBank/DDBJ databases">
        <title>Draft genome of the hookworm Oesophagostomum dentatum.</title>
        <authorList>
            <person name="Mitreva M."/>
        </authorList>
    </citation>
    <scope>NUCLEOTIDE SEQUENCE [LARGE SCALE GENOMIC DNA]</scope>
    <source>
        <strain evidence="3 4">OD-Hann</strain>
    </source>
</reference>
<evidence type="ECO:0000256" key="1">
    <source>
        <dbReference type="ARBA" id="ARBA00010136"/>
    </source>
</evidence>
<protein>
    <recommendedName>
        <fullName evidence="2">ERAP1-like C-terminal domain-containing protein</fullName>
    </recommendedName>
</protein>
<dbReference type="InterPro" id="IPR050344">
    <property type="entry name" value="Peptidase_M1_aminopeptidases"/>
</dbReference>
<sequence length="118" mass="13763">MEIFWPLDEPSKWIIVNTGGLSYVKVLYDKRNYAALAKQLKADHTVISATDRTMILADAFDFSKTSKLSITTYLDLLLYAEDEMDRMAWQMIHEHVKYIDELIVETPFAHLFKVTIFL</sequence>
<dbReference type="AlphaFoldDB" id="A0A0B1SHI3"/>
<dbReference type="GO" id="GO:0042277">
    <property type="term" value="F:peptide binding"/>
    <property type="evidence" value="ECO:0007669"/>
    <property type="project" value="TreeGrafter"/>
</dbReference>
<dbReference type="InterPro" id="IPR024571">
    <property type="entry name" value="ERAP1-like_C_dom"/>
</dbReference>
<organism evidence="3 4">
    <name type="scientific">Oesophagostomum dentatum</name>
    <name type="common">Nodular worm</name>
    <dbReference type="NCBI Taxonomy" id="61180"/>
    <lineage>
        <taxon>Eukaryota</taxon>
        <taxon>Metazoa</taxon>
        <taxon>Ecdysozoa</taxon>
        <taxon>Nematoda</taxon>
        <taxon>Chromadorea</taxon>
        <taxon>Rhabditida</taxon>
        <taxon>Rhabditina</taxon>
        <taxon>Rhabditomorpha</taxon>
        <taxon>Strongyloidea</taxon>
        <taxon>Strongylidae</taxon>
        <taxon>Oesophagostomum</taxon>
    </lineage>
</organism>
<evidence type="ECO:0000259" key="2">
    <source>
        <dbReference type="Pfam" id="PF11838"/>
    </source>
</evidence>
<proteinExistence type="inferred from homology"/>
<accession>A0A0B1SHI3</accession>
<dbReference type="GO" id="GO:0070006">
    <property type="term" value="F:metalloaminopeptidase activity"/>
    <property type="evidence" value="ECO:0007669"/>
    <property type="project" value="TreeGrafter"/>
</dbReference>
<dbReference type="EMBL" id="KN568740">
    <property type="protein sequence ID" value="KHJ84394.1"/>
    <property type="molecule type" value="Genomic_DNA"/>
</dbReference>
<dbReference type="PANTHER" id="PTHR11533">
    <property type="entry name" value="PROTEASE M1 ZINC METALLOPROTEASE"/>
    <property type="match status" value="1"/>
</dbReference>
<dbReference type="Gene3D" id="1.10.3480.20">
    <property type="match status" value="1"/>
</dbReference>
<dbReference type="Pfam" id="PF11838">
    <property type="entry name" value="ERAP1_C"/>
    <property type="match status" value="1"/>
</dbReference>
<keyword evidence="4" id="KW-1185">Reference proteome</keyword>
<dbReference type="GO" id="GO:0008270">
    <property type="term" value="F:zinc ion binding"/>
    <property type="evidence" value="ECO:0007669"/>
    <property type="project" value="TreeGrafter"/>
</dbReference>
<evidence type="ECO:0000313" key="4">
    <source>
        <dbReference type="Proteomes" id="UP000053660"/>
    </source>
</evidence>
<dbReference type="PANTHER" id="PTHR11533:SF299">
    <property type="entry name" value="AMINOPEPTIDASE"/>
    <property type="match status" value="1"/>
</dbReference>